<dbReference type="PANTHER" id="PTHR14030:SF4">
    <property type="entry name" value="BUB1 KINASE, ISOFORM A-RELATED"/>
    <property type="match status" value="1"/>
</dbReference>
<name>A0A0N4ZP93_PARTI</name>
<protein>
    <submittedName>
        <fullName evidence="3">BUB1 N-terminal domain-containing protein</fullName>
    </submittedName>
</protein>
<sequence length="377" mass="43676">MDSNVVEETWMSNRENIVPLKGGRSMKLLTSSLEKSVTIEEAEKKFEDVFEESKNSKDPLSVIWKYVRWFENIFPSGKQKTLYPLLWRSVNYYSNFENLENDDRLIKLWLKLCDNYPTRSLAILECAFTKGVGRLSSFFYISWAEIYEAWGSESKARETLRMAKKYGATPISDINKAMDNLEMRCIKRSLDVDDASDMDTDEDEEIFETQPFRRNILGSMEGRVTKCNNKTKKVEKISIKKNQTSNETFKVYEDPITNYPDVGKINQPTSLEDDIEYQELFGFFDKAKNMKTISLKENENRGDRNLGIPGMSDVSKSIKEFEVFCDENEDVVCNSVKTRKGLTESKPSKSISKRMCKRAFLKGEISIVEQFLSVYDL</sequence>
<dbReference type="GO" id="GO:0032991">
    <property type="term" value="C:protein-containing complex"/>
    <property type="evidence" value="ECO:0007669"/>
    <property type="project" value="UniProtKB-ARBA"/>
</dbReference>
<dbReference type="SMART" id="SM00777">
    <property type="entry name" value="Mad3_BUB1_I"/>
    <property type="match status" value="1"/>
</dbReference>
<dbReference type="Proteomes" id="UP000038045">
    <property type="component" value="Unplaced"/>
</dbReference>
<dbReference type="PANTHER" id="PTHR14030">
    <property type="entry name" value="MITOTIC CHECKPOINT SERINE/THREONINE-PROTEIN KINASE BUB1"/>
    <property type="match status" value="1"/>
</dbReference>
<dbReference type="PROSITE" id="PS51489">
    <property type="entry name" value="BUB1_N"/>
    <property type="match status" value="1"/>
</dbReference>
<dbReference type="STRING" id="131310.A0A0N4ZP93"/>
<dbReference type="AlphaFoldDB" id="A0A0N4ZP93"/>
<evidence type="ECO:0000313" key="3">
    <source>
        <dbReference type="WBParaSite" id="PTRK_0001035400.1"/>
    </source>
</evidence>
<organism evidence="2 3">
    <name type="scientific">Parastrongyloides trichosuri</name>
    <name type="common">Possum-specific nematode worm</name>
    <dbReference type="NCBI Taxonomy" id="131310"/>
    <lineage>
        <taxon>Eukaryota</taxon>
        <taxon>Metazoa</taxon>
        <taxon>Ecdysozoa</taxon>
        <taxon>Nematoda</taxon>
        <taxon>Chromadorea</taxon>
        <taxon>Rhabditida</taxon>
        <taxon>Tylenchina</taxon>
        <taxon>Panagrolaimomorpha</taxon>
        <taxon>Strongyloidoidea</taxon>
        <taxon>Strongyloididae</taxon>
        <taxon>Parastrongyloides</taxon>
    </lineage>
</organism>
<evidence type="ECO:0000313" key="2">
    <source>
        <dbReference type="Proteomes" id="UP000038045"/>
    </source>
</evidence>
<evidence type="ECO:0000259" key="1">
    <source>
        <dbReference type="PROSITE" id="PS51489"/>
    </source>
</evidence>
<dbReference type="GO" id="GO:0051754">
    <property type="term" value="P:meiotic sister chromatid cohesion, centromeric"/>
    <property type="evidence" value="ECO:0007669"/>
    <property type="project" value="TreeGrafter"/>
</dbReference>
<dbReference type="GO" id="GO:0007094">
    <property type="term" value="P:mitotic spindle assembly checkpoint signaling"/>
    <property type="evidence" value="ECO:0007669"/>
    <property type="project" value="InterPro"/>
</dbReference>
<dbReference type="InterPro" id="IPR013212">
    <property type="entry name" value="Mad3/Bub1_I"/>
</dbReference>
<reference evidence="3" key="1">
    <citation type="submission" date="2017-02" db="UniProtKB">
        <authorList>
            <consortium name="WormBaseParasite"/>
        </authorList>
    </citation>
    <scope>IDENTIFICATION</scope>
</reference>
<dbReference type="GO" id="GO:0004672">
    <property type="term" value="F:protein kinase activity"/>
    <property type="evidence" value="ECO:0007669"/>
    <property type="project" value="TreeGrafter"/>
</dbReference>
<dbReference type="InterPro" id="IPR015661">
    <property type="entry name" value="Bub1/Mad3"/>
</dbReference>
<dbReference type="Pfam" id="PF08311">
    <property type="entry name" value="Mad3_BUB1_I"/>
    <property type="match status" value="1"/>
</dbReference>
<dbReference type="GO" id="GO:0005634">
    <property type="term" value="C:nucleus"/>
    <property type="evidence" value="ECO:0007669"/>
    <property type="project" value="TreeGrafter"/>
</dbReference>
<feature type="domain" description="BUB1 N-terminal" evidence="1">
    <location>
        <begin position="46"/>
        <end position="210"/>
    </location>
</feature>
<dbReference type="WBParaSite" id="PTRK_0001035400.1">
    <property type="protein sequence ID" value="PTRK_0001035400.1"/>
    <property type="gene ID" value="PTRK_0001035400"/>
</dbReference>
<proteinExistence type="predicted"/>
<dbReference type="Gene3D" id="1.25.40.430">
    <property type="match status" value="1"/>
</dbReference>
<accession>A0A0N4ZP93</accession>
<keyword evidence="2" id="KW-1185">Reference proteome</keyword>